<dbReference type="GO" id="GO:0008270">
    <property type="term" value="F:zinc ion binding"/>
    <property type="evidence" value="ECO:0007669"/>
    <property type="project" value="UniProtKB-KW"/>
</dbReference>
<dbReference type="Proteomes" id="UP001153678">
    <property type="component" value="Unassembled WGS sequence"/>
</dbReference>
<dbReference type="InterPro" id="IPR002044">
    <property type="entry name" value="CBM20"/>
</dbReference>
<dbReference type="InterPro" id="IPR003593">
    <property type="entry name" value="AAA+_ATPase"/>
</dbReference>
<evidence type="ECO:0000313" key="8">
    <source>
        <dbReference type="EMBL" id="CAI2170802.1"/>
    </source>
</evidence>
<dbReference type="InterPro" id="IPR031248">
    <property type="entry name" value="RNF213"/>
</dbReference>
<keyword evidence="3" id="KW-0479">Metal-binding</keyword>
<dbReference type="PANTHER" id="PTHR22605:SF1">
    <property type="entry name" value="RZ-TYPE DOMAIN-CONTAINING PROTEIN"/>
    <property type="match status" value="1"/>
</dbReference>
<dbReference type="InterPro" id="IPR027417">
    <property type="entry name" value="P-loop_NTPase"/>
</dbReference>
<evidence type="ECO:0000256" key="3">
    <source>
        <dbReference type="ARBA" id="ARBA00022723"/>
    </source>
</evidence>
<dbReference type="SMART" id="SM01065">
    <property type="entry name" value="CBM_2"/>
    <property type="match status" value="1"/>
</dbReference>
<proteinExistence type="predicted"/>
<sequence>MDKNEGGLPDSKLKKGNFVDFNAAVSSPSMDHIQLYELANVPKEPNIPFQNKRNGDNKIILDSYTLVDNDFNKSTNNLKEPAKPIILPSLQPNEPNVLFMGKSKNTTQEQAKTDSLQNKLDDNKSIVKNFLNGIEQKFIKATNNSEQDTKYQQNNDKEMKNSSFIGSSINTIKIIIEPKGFPDDNGETVEIIFHVHLPKFSFGGEPAILGSIEELGNWQKSNVKLKPYNKGRSSYWYSEPINIPIKRFENVIKYKYAINTLLKSFQYEGTSSNDNRELKIKNQNFDIWRNNSTHGINKITDYMFLDIIFESVTLENIKEMIIEYNGILNKYSELTFSITNIQFISKQLLDNSIGIGKRLFLCFLLGHCDYRLELQRDFQTVPLLQAFFTVHSDTFPFDSWKIVFKGIDLLIHHNINNGLYEWLKIFTITRYARYVDFEFDSVSFANCNDDSYIENCFKIILELEFDESAHMKIIKWLLRQCKNMKMVLIVWQSSNKSDELLRQLFVENTKKIISKANLVDLYENLTMLSDDIRDKVAYQFRERVLNLLNGHRSAILDNSEFKSIFTLLISVHLGWTKVDYINVLETVSTFEDYQLLNVFPSFLKYWIKMPNDFDDIISQICIQWYKNLMNRMDSTAHKGEYVTVVFEKLSSICSLINEPRISDALMEITFNRIRPSSEQSIFNTVSIVLKFCSEAVQVLTKVIIEKIDSMELGCGELLLKKMLVICGCTGKILNIPNEFCEITLLYILSRLQQSSSKPYSKESLNDCAIFWIVILRATGSTNMFHSHKLVQETRTSIFRLACVIKNRSINIQQLQDLLNFNDYFLYAYLNSAHNNREIITMDTLAIVRHKCQIYEHRLKFLDDFYKRFCPIQKTKDVQNYLDELIERSKKLNEISIKESLSKTHWEFHNEIISIAESTSELNKSQVFYNVFDKHLNDVSKESSDDVSKVLDVKFIARKLMKDVLKEYVSRCKQYERWEDLEYSKEISFWYKVSNFDVELKLLEKHSNIQISKGDAFMMTLKYLSRYKDWKERTENLLKVTKIIRVKANWLDDLFNHERLGTLSNSIEIINQKFSKFNDNSWGFTKELTRSQEFIAFLKCKSDDDLKNLINGVDEHSDTRLIQEGTISSLIQVKQFMNPFMNDPSFTLDALIKKLSNINPSLASKLALCNSNVRALINMYKSTYNKGEVSKEKIQNAVKVGTYGFTKKEMDEDCILELSYPSKLEETIKLNINELQDLRSRALLSSKPCASIGQIDDDFAEIKARMEEFVIQVDIAQSIIITMKKLTQLGHFGYRKYNESVRVNRAQGDCYYLTFYPARHILALYDYYTKSRECLEITETCQILVSFVNRKAKLPRQNDIGFNCNKSEYDLVLREINGRLEDIFGTLQKHARLLKISVKIKCGELFVATCDDKSKVPNIIMSFYANHGYYPEPWQLLICTTSTTEEELSIFIKRCYLASKNGYKGHLFCIANLEILDFELQYYLVNRIKSFTEKVDFYLALICCSVIGMHNHIVDQFSENIHTADGLDTIAMRSIYRKLCPKVTCVTSELSGQGKTQFIKQEISKNKKNMVTFLISDGASFNSLIRQLKKSHIQKDDSLHINIISADNPGEINLFLFQLLTLRIISNNADIISLPDSYIYIEVAGNCLIESLPFLDCLNNLHLIWNINRLMVTKDVQSPIQVVCRYLDLYDRNMLDKQDIVDFNVLLDQKYCQQLLDRYFFKKIDSSILSFRFLEIFVNLLADQLFRLSESPFFTVENLKFMTKDVNIRSTLFNILLDVSIDFATKSIKTKSAQLQSISDRAAEVDQLGNLVQWDDSNHLLVFFMSQSPESICALYRNKNIVPNNVTNLLKSQSFELADYQTMSSDQLLITLECLARKTMHKINYTQYALSTDNLLKMALMLLRTRANIPVVICGDAGCGKTSLISFLAKVVEVEFYALNLHAGIKEKDIKDFMNESHKKALISEIWLFFDEINTCNHIGLLAELIAHRKLDGKTIHHNIRLFAACNPYRIRNKSVSSVGLKSKKIGFEQQNKGLVYEVKPLPDQILDYVWDYGTIRPQDEMTYIQLMIHEAKLSSIFAELLFSSQEFIRNVEEPYSVSLRDVKRAIKLVNFFNGSLSIRQNENNVYPDNSFDILTRSYILALGLCYQSRLCDHELRIKYRNKMCEIFKNIDDSQFKKIIRDEQMDLMKRMICPPNIAFNEALLENVLAVIVCICCKIPLFIVGSPGSSKSLAIRLVYQNLRGHDSNDTYFRTLPLVFLIPHQGSSSSTSDGIEIVFQKANAYQKTCSKDFLVISVVLLDEIGLAEISPHNPLKVLHSLLEPSYPDDGPTVSVIGISNWRLDNSKNSRALLVQRPNFELNNLVETAVSLHIHPDFRCILVLDNEKLNNADPPLLNRFEKQQMTIKDILNKDEKELVNKLREWTRQMTIIVGTEEKNLDFTTEEVFIGYNKEETLESLIIDIKIKDPGMKDGELLEKCKENLVATATSDGMIRVKKSTLHFEEIQHLKNIYFQTQHHDDLADYFQDLLQEQTVQDGHLVIINTFSNINTDASDLYFNDFVNVVCSNEQKAKNTFVLSRLIQCKLCKEMIKNPINLHIFWWNNASSTLAAFRLISECPSIFNEELFNAKNLEQRIVNEVTKLMLNSLSICQEIVELQLQFRNILNFCENLTSFKRTKSFQMLTFCHELLSTESIPLEIIKEIIEIRDEEDMFTKMHINRIFEILSKIEPDNTLIAKQSFIIKCCEIFPYDSPLKLELYHTLFLEDPFHLRGQTIKSILEKENKNNSFESFMWLDHPRKMMNLPLFKIMNTCLEKNGCQSTIAALFCDIIQKAYFTRYNLIELSTYYHCAIEALCADNVAGLHLITAIAFLKEFVHEFWKFLIQDNILKPVELDFNGVDERIIELINKINCDLNSDFRLVDSLKFYFLRDLRNRGSMSDVHKFCQAQKHIFPWLENLPWDNNQETRLQFDVYNSIEDYSIVERNFARFFYYRNSLELFNEIFNKISRKEETSARISLMGGIFNQLHIIRATREWNLNEESAATHLKKRIKKASYFSKVYKIIIQNVITNKMSILQIDTNASNSDILIKSVIGHVVALHSSIPAEVSPLAYMQHNLDYCSDLYILTCLSDVESVLLNANLQQEKKYTRYRCKCGYPYLIGDCGGVNEQSKCPECKNTIGNGQPEAGNVRLDSKPIKTDRKVKDEKGYIREEINRDIHHNVRNLSPTSYRILHLFVHSIIGAWAPSDIVTKFSQNISNGSVEYCMEHIRNDWSILLNRLNCSEEDLALLLHAILDRMFLIPPNHHTTLKEPQEREEWETNFSQDYVVPLIKNIRNTITEFRVKLANTKISDELLEKFPESLLVGHIYAAYEYASFKIR</sequence>
<gene>
    <name evidence="8" type="ORF">FWILDA_LOCUS4761</name>
</gene>
<dbReference type="GO" id="GO:2001070">
    <property type="term" value="F:starch binding"/>
    <property type="evidence" value="ECO:0007669"/>
    <property type="project" value="InterPro"/>
</dbReference>
<dbReference type="PROSITE" id="PS51981">
    <property type="entry name" value="ZF_RZ"/>
    <property type="match status" value="1"/>
</dbReference>
<dbReference type="GO" id="GO:0002376">
    <property type="term" value="P:immune system process"/>
    <property type="evidence" value="ECO:0007669"/>
    <property type="project" value="UniProtKB-KW"/>
</dbReference>
<evidence type="ECO:0000256" key="2">
    <source>
        <dbReference type="ARBA" id="ARBA00022490"/>
    </source>
</evidence>
<dbReference type="Pfam" id="PF00686">
    <property type="entry name" value="CBM_20"/>
    <property type="match status" value="1"/>
</dbReference>
<dbReference type="InterPro" id="IPR003959">
    <property type="entry name" value="ATPase_AAA_core"/>
</dbReference>
<dbReference type="Gene3D" id="3.40.50.300">
    <property type="entry name" value="P-loop containing nucleotide triphosphate hydrolases"/>
    <property type="match status" value="2"/>
</dbReference>
<protein>
    <submittedName>
        <fullName evidence="8">7188_t:CDS:1</fullName>
    </submittedName>
</protein>
<dbReference type="InterPro" id="IPR013784">
    <property type="entry name" value="Carb-bd-like_fold"/>
</dbReference>
<dbReference type="GO" id="GO:0004842">
    <property type="term" value="F:ubiquitin-protein transferase activity"/>
    <property type="evidence" value="ECO:0007669"/>
    <property type="project" value="InterPro"/>
</dbReference>
<evidence type="ECO:0000256" key="1">
    <source>
        <dbReference type="ARBA" id="ARBA00004496"/>
    </source>
</evidence>
<dbReference type="Pfam" id="PF00004">
    <property type="entry name" value="AAA"/>
    <property type="match status" value="1"/>
</dbReference>
<dbReference type="CDD" id="cd00009">
    <property type="entry name" value="AAA"/>
    <property type="match status" value="1"/>
</dbReference>
<evidence type="ECO:0000256" key="6">
    <source>
        <dbReference type="ARBA" id="ARBA00022859"/>
    </source>
</evidence>
<dbReference type="SMART" id="SM00382">
    <property type="entry name" value="AAA"/>
    <property type="match status" value="2"/>
</dbReference>
<dbReference type="SUPFAM" id="SSF49452">
    <property type="entry name" value="Starch-binding domain-like"/>
    <property type="match status" value="1"/>
</dbReference>
<dbReference type="InterPro" id="IPR046439">
    <property type="entry name" value="ZF_RZ_dom"/>
</dbReference>
<keyword evidence="5" id="KW-0862">Zinc</keyword>
<keyword evidence="9" id="KW-1185">Reference proteome</keyword>
<keyword evidence="6" id="KW-0391">Immunity</keyword>
<dbReference type="OrthoDB" id="2400221at2759"/>
<keyword evidence="4" id="KW-0863">Zinc-finger</keyword>
<dbReference type="Gene3D" id="2.60.40.10">
    <property type="entry name" value="Immunoglobulins"/>
    <property type="match status" value="1"/>
</dbReference>
<evidence type="ECO:0000313" key="9">
    <source>
        <dbReference type="Proteomes" id="UP001153678"/>
    </source>
</evidence>
<organism evidence="8 9">
    <name type="scientific">Funneliformis geosporum</name>
    <dbReference type="NCBI Taxonomy" id="1117311"/>
    <lineage>
        <taxon>Eukaryota</taxon>
        <taxon>Fungi</taxon>
        <taxon>Fungi incertae sedis</taxon>
        <taxon>Mucoromycota</taxon>
        <taxon>Glomeromycotina</taxon>
        <taxon>Glomeromycetes</taxon>
        <taxon>Glomerales</taxon>
        <taxon>Glomeraceae</taxon>
        <taxon>Funneliformis</taxon>
    </lineage>
</organism>
<evidence type="ECO:0000259" key="7">
    <source>
        <dbReference type="PROSITE" id="PS51981"/>
    </source>
</evidence>
<keyword evidence="2" id="KW-0963">Cytoplasm</keyword>
<name>A0A9W4WTE7_9GLOM</name>
<dbReference type="Pfam" id="PF20173">
    <property type="entry name" value="ZnF_RZ-type"/>
    <property type="match status" value="1"/>
</dbReference>
<dbReference type="EMBL" id="CAMKVN010000744">
    <property type="protein sequence ID" value="CAI2170802.1"/>
    <property type="molecule type" value="Genomic_DNA"/>
</dbReference>
<accession>A0A9W4WTE7</accession>
<evidence type="ECO:0000256" key="4">
    <source>
        <dbReference type="ARBA" id="ARBA00022771"/>
    </source>
</evidence>
<dbReference type="GO" id="GO:0005524">
    <property type="term" value="F:ATP binding"/>
    <property type="evidence" value="ECO:0007669"/>
    <property type="project" value="InterPro"/>
</dbReference>
<comment type="subcellular location">
    <subcellularLocation>
        <location evidence="1">Cytoplasm</location>
    </subcellularLocation>
</comment>
<reference evidence="8" key="1">
    <citation type="submission" date="2022-08" db="EMBL/GenBank/DDBJ databases">
        <authorList>
            <person name="Kallberg Y."/>
            <person name="Tangrot J."/>
            <person name="Rosling A."/>
        </authorList>
    </citation>
    <scope>NUCLEOTIDE SEQUENCE</scope>
    <source>
        <strain evidence="8">Wild A</strain>
    </source>
</reference>
<dbReference type="GO" id="GO:0016887">
    <property type="term" value="F:ATP hydrolysis activity"/>
    <property type="evidence" value="ECO:0007669"/>
    <property type="project" value="InterPro"/>
</dbReference>
<dbReference type="SUPFAM" id="SSF52540">
    <property type="entry name" value="P-loop containing nucleoside triphosphate hydrolases"/>
    <property type="match status" value="2"/>
</dbReference>
<dbReference type="GO" id="GO:0005737">
    <property type="term" value="C:cytoplasm"/>
    <property type="evidence" value="ECO:0007669"/>
    <property type="project" value="UniProtKB-SubCell"/>
</dbReference>
<evidence type="ECO:0000256" key="5">
    <source>
        <dbReference type="ARBA" id="ARBA00022833"/>
    </source>
</evidence>
<dbReference type="PANTHER" id="PTHR22605">
    <property type="entry name" value="RZ-TYPE DOMAIN-CONTAINING PROTEIN"/>
    <property type="match status" value="1"/>
</dbReference>
<feature type="domain" description="RZ-type" evidence="7">
    <location>
        <begin position="3122"/>
        <end position="3197"/>
    </location>
</feature>
<dbReference type="InterPro" id="IPR013783">
    <property type="entry name" value="Ig-like_fold"/>
</dbReference>
<comment type="caution">
    <text evidence="8">The sequence shown here is derived from an EMBL/GenBank/DDBJ whole genome shotgun (WGS) entry which is preliminary data.</text>
</comment>